<evidence type="ECO:0000313" key="2">
    <source>
        <dbReference type="Proteomes" id="UP000324159"/>
    </source>
</evidence>
<comment type="caution">
    <text evidence="1">The sequence shown here is derived from an EMBL/GenBank/DDBJ whole genome shotgun (WGS) entry which is preliminary data.</text>
</comment>
<dbReference type="RefSeq" id="WP_148895046.1">
    <property type="nucleotide sequence ID" value="NZ_VNIB01000002.1"/>
</dbReference>
<keyword evidence="2" id="KW-1185">Reference proteome</keyword>
<dbReference type="OrthoDB" id="5402129at2"/>
<proteinExistence type="predicted"/>
<reference evidence="1 2" key="1">
    <citation type="submission" date="2019-07" db="EMBL/GenBank/DDBJ databases">
        <title>Genomic Encyclopedia of Type Strains, Phase IV (KMG-IV): sequencing the most valuable type-strain genomes for metagenomic binning, comparative biology and taxonomic classification.</title>
        <authorList>
            <person name="Goeker M."/>
        </authorList>
    </citation>
    <scope>NUCLEOTIDE SEQUENCE [LARGE SCALE GENOMIC DNA]</scope>
    <source>
        <strain evidence="1 2">SS015</strain>
    </source>
</reference>
<protein>
    <submittedName>
        <fullName evidence="1">Uncharacterized protein</fullName>
    </submittedName>
</protein>
<dbReference type="Proteomes" id="UP000324159">
    <property type="component" value="Unassembled WGS sequence"/>
</dbReference>
<evidence type="ECO:0000313" key="1">
    <source>
        <dbReference type="EMBL" id="TYO99710.1"/>
    </source>
</evidence>
<name>A0A5D3WQF2_9BACT</name>
<organism evidence="1 2">
    <name type="scientific">Geothermobacter ehrlichii</name>
    <dbReference type="NCBI Taxonomy" id="213224"/>
    <lineage>
        <taxon>Bacteria</taxon>
        <taxon>Pseudomonadati</taxon>
        <taxon>Thermodesulfobacteriota</taxon>
        <taxon>Desulfuromonadia</taxon>
        <taxon>Desulfuromonadales</taxon>
        <taxon>Geothermobacteraceae</taxon>
        <taxon>Geothermobacter</taxon>
    </lineage>
</organism>
<accession>A0A5D3WQF2</accession>
<dbReference type="AlphaFoldDB" id="A0A5D3WQF2"/>
<sequence length="132" mass="15298">MHGNLGEPFRVEPIGDGFSLRFYDRSNRYYGDYHRIRVVVRMEIPVRREFFLDERDPDRACDRARRWLGDVVCFEKSLERMGVPGSQVASVRDELVASFLATAAGYMNKPDFPGKFVRKSVQERQKGPRPVA</sequence>
<gene>
    <name evidence="1" type="ORF">EDC39_102236</name>
</gene>
<dbReference type="EMBL" id="VNIB01000002">
    <property type="protein sequence ID" value="TYO99710.1"/>
    <property type="molecule type" value="Genomic_DNA"/>
</dbReference>